<organism evidence="1 2">
    <name type="scientific">Terrihalobacillus insolitus</name>
    <dbReference type="NCBI Taxonomy" id="2950438"/>
    <lineage>
        <taxon>Bacteria</taxon>
        <taxon>Bacillati</taxon>
        <taxon>Bacillota</taxon>
        <taxon>Bacilli</taxon>
        <taxon>Bacillales</taxon>
        <taxon>Bacillaceae</taxon>
        <taxon>Terrihalobacillus</taxon>
    </lineage>
</organism>
<dbReference type="Proteomes" id="UP001145050">
    <property type="component" value="Unassembled WGS sequence"/>
</dbReference>
<evidence type="ECO:0008006" key="3">
    <source>
        <dbReference type="Google" id="ProtNLM"/>
    </source>
</evidence>
<protein>
    <recommendedName>
        <fullName evidence="3">Glutaredoxin</fullName>
    </recommendedName>
</protein>
<evidence type="ECO:0000313" key="2">
    <source>
        <dbReference type="Proteomes" id="UP001145050"/>
    </source>
</evidence>
<accession>A0A9X4AMM5</accession>
<sequence length="44" mass="4994">MENQIFNKMLEANGGKRVIPTILIDGEVFTSFDRNRLKEALGVK</sequence>
<dbReference type="AlphaFoldDB" id="A0A9X4AMM5"/>
<dbReference type="Gene3D" id="3.40.30.10">
    <property type="entry name" value="Glutaredoxin"/>
    <property type="match status" value="1"/>
</dbReference>
<proteinExistence type="predicted"/>
<keyword evidence="2" id="KW-1185">Reference proteome</keyword>
<gene>
    <name evidence="1" type="ORF">NC797_03915</name>
</gene>
<evidence type="ECO:0000313" key="1">
    <source>
        <dbReference type="EMBL" id="MDC3423653.1"/>
    </source>
</evidence>
<comment type="caution">
    <text evidence="1">The sequence shown here is derived from an EMBL/GenBank/DDBJ whole genome shotgun (WGS) entry which is preliminary data.</text>
</comment>
<reference evidence="1" key="1">
    <citation type="submission" date="2022-06" db="EMBL/GenBank/DDBJ databases">
        <title>Aquibacillus sp. a new bacterium isolated from soil saline samples.</title>
        <authorList>
            <person name="Galisteo C."/>
            <person name="De La Haba R."/>
            <person name="Sanchez-Porro C."/>
            <person name="Ventosa A."/>
        </authorList>
    </citation>
    <scope>NUCLEOTIDE SEQUENCE</scope>
    <source>
        <strain evidence="1">3ASR75-11</strain>
    </source>
</reference>
<name>A0A9X4AMM5_9BACI</name>
<dbReference type="EMBL" id="JAMQKB010000002">
    <property type="protein sequence ID" value="MDC3423653.1"/>
    <property type="molecule type" value="Genomic_DNA"/>
</dbReference>